<dbReference type="InterPro" id="IPR010158">
    <property type="entry name" value="Amidase_Cbmase"/>
</dbReference>
<feature type="binding site" evidence="3">
    <location>
        <position position="190"/>
    </location>
    <ligand>
        <name>Zn(2+)</name>
        <dbReference type="ChEBI" id="CHEBI:29105"/>
        <label>1</label>
    </ligand>
</feature>
<comment type="cofactor">
    <cofactor evidence="3">
        <name>Zn(2+)</name>
        <dbReference type="ChEBI" id="CHEBI:29105"/>
    </cofactor>
    <text evidence="3">Binds 2 Zn(2+) ions per subunit.</text>
</comment>
<dbReference type="PANTHER" id="PTHR32494:SF5">
    <property type="entry name" value="ALLANTOATE AMIDOHYDROLASE"/>
    <property type="match status" value="1"/>
</dbReference>
<feature type="binding site" evidence="3">
    <location>
        <position position="129"/>
    </location>
    <ligand>
        <name>Zn(2+)</name>
        <dbReference type="ChEBI" id="CHEBI:29105"/>
        <label>2</label>
    </ligand>
</feature>
<evidence type="ECO:0000256" key="1">
    <source>
        <dbReference type="ARBA" id="ARBA00006153"/>
    </source>
</evidence>
<dbReference type="RefSeq" id="WP_348827288.1">
    <property type="nucleotide sequence ID" value="NZ_CP098827.1"/>
</dbReference>
<dbReference type="Gene3D" id="3.40.630.10">
    <property type="entry name" value="Zn peptidases"/>
    <property type="match status" value="1"/>
</dbReference>
<evidence type="ECO:0000256" key="2">
    <source>
        <dbReference type="ARBA" id="ARBA00022801"/>
    </source>
</evidence>
<keyword evidence="3" id="KW-0479">Metal-binding</keyword>
<dbReference type="GO" id="GO:0046872">
    <property type="term" value="F:metal ion binding"/>
    <property type="evidence" value="ECO:0007669"/>
    <property type="project" value="UniProtKB-KW"/>
</dbReference>
<evidence type="ECO:0000313" key="4">
    <source>
        <dbReference type="EMBL" id="XBO70982.1"/>
    </source>
</evidence>
<feature type="binding site" evidence="3">
    <location>
        <position position="94"/>
    </location>
    <ligand>
        <name>Zn(2+)</name>
        <dbReference type="ChEBI" id="CHEBI:29105"/>
        <label>1</label>
    </ligand>
</feature>
<dbReference type="GO" id="GO:0016813">
    <property type="term" value="F:hydrolase activity, acting on carbon-nitrogen (but not peptide) bonds, in linear amidines"/>
    <property type="evidence" value="ECO:0007669"/>
    <property type="project" value="InterPro"/>
</dbReference>
<dbReference type="EMBL" id="CP098827">
    <property type="protein sequence ID" value="XBO70982.1"/>
    <property type="molecule type" value="Genomic_DNA"/>
</dbReference>
<dbReference type="InterPro" id="IPR036264">
    <property type="entry name" value="Bact_exopeptidase_dim_dom"/>
</dbReference>
<dbReference type="InterPro" id="IPR002933">
    <property type="entry name" value="Peptidase_M20"/>
</dbReference>
<feature type="binding site" evidence="3">
    <location>
        <position position="83"/>
    </location>
    <ligand>
        <name>Zn(2+)</name>
        <dbReference type="ChEBI" id="CHEBI:29105"/>
        <label>1</label>
    </ligand>
</feature>
<accession>A0AAU7KH35</accession>
<dbReference type="PIRSF" id="PIRSF001235">
    <property type="entry name" value="Amidase_carbamoylase"/>
    <property type="match status" value="1"/>
</dbReference>
<dbReference type="NCBIfam" id="NF006771">
    <property type="entry name" value="PRK09290.1-5"/>
    <property type="match status" value="1"/>
</dbReference>
<sequence>MWNDLRIDGERLWQRLNELGEIGALAGGGVCRLALSEEDRLGRERVMGWMQELGLEIHQDAIGNVFGLRPGQQPGPPVMTGSHIDTVRTGGLYDGNLGVLAGLEVVQTLNQAGIETRRPLCVAFFTNEEGARFAPDMMGSLVYVGGMPLEQALSTRGIDGESLADCLTRIGAVGERPVGRPEAHAFVELHVEQGPVLEQQGITIGAVEQVQGISWSEYRFDGCSNHAGTTPMSLRHDAAHGAVATAAYVRQRVEQAGGHQVGTVGRMAFTPDLINVVPLSANMTVDLRNTDDSVLRQVEEDVERFARQVAEEEGLAFERRSLARFEPVDFDPEVVGLVETTARRLGYSVRRMPSGAGHDAQMLARVCPTAMIFVPSVGGISHNIEEYTAPEDVAAGANVLLQVLLELCQSPDVPRENP</sequence>
<organism evidence="4">
    <name type="scientific">Halomonas sp. RT37</name>
    <dbReference type="NCBI Taxonomy" id="2950872"/>
    <lineage>
        <taxon>Bacteria</taxon>
        <taxon>Pseudomonadati</taxon>
        <taxon>Pseudomonadota</taxon>
        <taxon>Gammaproteobacteria</taxon>
        <taxon>Oceanospirillales</taxon>
        <taxon>Halomonadaceae</taxon>
        <taxon>Halomonas</taxon>
    </lineage>
</organism>
<proteinExistence type="inferred from homology"/>
<dbReference type="CDD" id="cd03884">
    <property type="entry name" value="M20_bAS"/>
    <property type="match status" value="1"/>
</dbReference>
<keyword evidence="3" id="KW-0862">Zinc</keyword>
<dbReference type="Gene3D" id="3.30.70.360">
    <property type="match status" value="1"/>
</dbReference>
<dbReference type="Pfam" id="PF01546">
    <property type="entry name" value="Peptidase_M20"/>
    <property type="match status" value="1"/>
</dbReference>
<evidence type="ECO:0000256" key="3">
    <source>
        <dbReference type="PIRSR" id="PIRSR001235-1"/>
    </source>
</evidence>
<dbReference type="SUPFAM" id="SSF53187">
    <property type="entry name" value="Zn-dependent exopeptidases"/>
    <property type="match status" value="1"/>
</dbReference>
<dbReference type="PANTHER" id="PTHR32494">
    <property type="entry name" value="ALLANTOATE DEIMINASE-RELATED"/>
    <property type="match status" value="1"/>
</dbReference>
<feature type="binding site" evidence="3">
    <location>
        <position position="382"/>
    </location>
    <ligand>
        <name>Zn(2+)</name>
        <dbReference type="ChEBI" id="CHEBI:29105"/>
        <label>2</label>
    </ligand>
</feature>
<name>A0AAU7KH35_9GAMM</name>
<reference evidence="4" key="1">
    <citation type="submission" date="2022-06" db="EMBL/GenBank/DDBJ databases">
        <title>A novel DMS-producing enzyme.</title>
        <authorList>
            <person name="Zhang Y."/>
        </authorList>
    </citation>
    <scope>NUCLEOTIDE SEQUENCE</scope>
    <source>
        <strain evidence="4">RT37</strain>
    </source>
</reference>
<dbReference type="NCBIfam" id="TIGR01879">
    <property type="entry name" value="hydantase"/>
    <property type="match status" value="1"/>
</dbReference>
<dbReference type="NCBIfam" id="NF006769">
    <property type="entry name" value="PRK09290.1-3"/>
    <property type="match status" value="1"/>
</dbReference>
<dbReference type="SUPFAM" id="SSF55031">
    <property type="entry name" value="Bacterial exopeptidase dimerisation domain"/>
    <property type="match status" value="1"/>
</dbReference>
<comment type="similarity">
    <text evidence="1">Belongs to the peptidase M20 family.</text>
</comment>
<dbReference type="AlphaFoldDB" id="A0AAU7KH35"/>
<feature type="binding site" evidence="3">
    <location>
        <position position="94"/>
    </location>
    <ligand>
        <name>Zn(2+)</name>
        <dbReference type="ChEBI" id="CHEBI:29105"/>
        <label>2</label>
    </ligand>
</feature>
<gene>
    <name evidence="4" type="ORF">NFG58_20695</name>
</gene>
<keyword evidence="2 4" id="KW-0378">Hydrolase</keyword>
<protein>
    <submittedName>
        <fullName evidence="4">Zn-dependent hydrolase</fullName>
    </submittedName>
</protein>